<dbReference type="CDD" id="cd03801">
    <property type="entry name" value="GT4_PimA-like"/>
    <property type="match status" value="1"/>
</dbReference>
<evidence type="ECO:0000259" key="1">
    <source>
        <dbReference type="Pfam" id="PF00534"/>
    </source>
</evidence>
<dbReference type="InterPro" id="IPR050194">
    <property type="entry name" value="Glycosyltransferase_grp1"/>
</dbReference>
<dbReference type="PANTHER" id="PTHR45947">
    <property type="entry name" value="SULFOQUINOVOSYL TRANSFERASE SQD2"/>
    <property type="match status" value="1"/>
</dbReference>
<dbReference type="Gene3D" id="3.40.50.2000">
    <property type="entry name" value="Glycogen Phosphorylase B"/>
    <property type="match status" value="2"/>
</dbReference>
<organism evidence="3">
    <name type="scientific">uncultured Chloroflexota bacterium</name>
    <dbReference type="NCBI Taxonomy" id="166587"/>
    <lineage>
        <taxon>Bacteria</taxon>
        <taxon>Bacillati</taxon>
        <taxon>Chloroflexota</taxon>
        <taxon>environmental samples</taxon>
    </lineage>
</organism>
<dbReference type="Pfam" id="PF00534">
    <property type="entry name" value="Glycos_transf_1"/>
    <property type="match status" value="1"/>
</dbReference>
<name>A0A6J4J7K7_9CHLR</name>
<accession>A0A6J4J7K7</accession>
<reference evidence="3" key="1">
    <citation type="submission" date="2020-02" db="EMBL/GenBank/DDBJ databases">
        <authorList>
            <person name="Meier V. D."/>
        </authorList>
    </citation>
    <scope>NUCLEOTIDE SEQUENCE</scope>
    <source>
        <strain evidence="3">AVDCRST_MAG77</strain>
    </source>
</reference>
<dbReference type="PANTHER" id="PTHR45947:SF3">
    <property type="entry name" value="SULFOQUINOVOSYL TRANSFERASE SQD2"/>
    <property type="match status" value="1"/>
</dbReference>
<evidence type="ECO:0000313" key="3">
    <source>
        <dbReference type="EMBL" id="CAA9271648.1"/>
    </source>
</evidence>
<dbReference type="InterPro" id="IPR001296">
    <property type="entry name" value="Glyco_trans_1"/>
</dbReference>
<evidence type="ECO:0000259" key="2">
    <source>
        <dbReference type="Pfam" id="PF13439"/>
    </source>
</evidence>
<evidence type="ECO:0008006" key="4">
    <source>
        <dbReference type="Google" id="ProtNLM"/>
    </source>
</evidence>
<sequence>MRLLLVTDTLAPTYGWGTYSIGLIRALARRGLDFRLLSPRGLCEAEDLARLPDHGVVTSFVSETRRLPRLALANAPRIWRALRDCDAVHCLTEPYAIPAAIAVGRKPLLVTLHGTYAVRPFSRPRERPWYELAYRRANRLFPVSHFTERLLPARFRGPRTLVVPHGVEVERFAARAAGEPVTSPPERPFLLSVGPIKRRKGYHHTLEAFARVRAARPDVEYWIAGGTDDRVFLGQIQEQITTLGLQGAVRLLGRISEEEKVRLYQQCALFWLLPVSDDQQFEAFGLVYWEANAAGKPIIGALRTGAEGAIDHGDNGFLVDAADPEAAARAALDLLNDPARASIMGEAGRRKVRPWDDAAAMMMDQYRAVLGGPRPATPLAPAEAG</sequence>
<feature type="domain" description="Glycosyltransferase subfamily 4-like N-terminal" evidence="2">
    <location>
        <begin position="17"/>
        <end position="171"/>
    </location>
</feature>
<dbReference type="Pfam" id="PF13439">
    <property type="entry name" value="Glyco_transf_4"/>
    <property type="match status" value="1"/>
</dbReference>
<gene>
    <name evidence="3" type="ORF">AVDCRST_MAG77-3261</name>
</gene>
<dbReference type="SUPFAM" id="SSF53756">
    <property type="entry name" value="UDP-Glycosyltransferase/glycogen phosphorylase"/>
    <property type="match status" value="1"/>
</dbReference>
<proteinExistence type="predicted"/>
<dbReference type="EMBL" id="CADCTC010000178">
    <property type="protein sequence ID" value="CAA9271648.1"/>
    <property type="molecule type" value="Genomic_DNA"/>
</dbReference>
<dbReference type="GO" id="GO:0016758">
    <property type="term" value="F:hexosyltransferase activity"/>
    <property type="evidence" value="ECO:0007669"/>
    <property type="project" value="TreeGrafter"/>
</dbReference>
<dbReference type="AlphaFoldDB" id="A0A6J4J7K7"/>
<protein>
    <recommendedName>
        <fullName evidence="4">Glycosyltransferase</fullName>
    </recommendedName>
</protein>
<feature type="domain" description="Glycosyl transferase family 1" evidence="1">
    <location>
        <begin position="183"/>
        <end position="350"/>
    </location>
</feature>
<dbReference type="InterPro" id="IPR028098">
    <property type="entry name" value="Glyco_trans_4-like_N"/>
</dbReference>